<dbReference type="Proteomes" id="UP000054217">
    <property type="component" value="Unassembled WGS sequence"/>
</dbReference>
<dbReference type="HOGENOM" id="CLU_115968_4_0_1"/>
<name>A0A0C3K1Q1_PISTI</name>
<organism evidence="1 2">
    <name type="scientific">Pisolithus tinctorius Marx 270</name>
    <dbReference type="NCBI Taxonomy" id="870435"/>
    <lineage>
        <taxon>Eukaryota</taxon>
        <taxon>Fungi</taxon>
        <taxon>Dikarya</taxon>
        <taxon>Basidiomycota</taxon>
        <taxon>Agaricomycotina</taxon>
        <taxon>Agaricomycetes</taxon>
        <taxon>Agaricomycetidae</taxon>
        <taxon>Boletales</taxon>
        <taxon>Sclerodermatineae</taxon>
        <taxon>Pisolithaceae</taxon>
        <taxon>Pisolithus</taxon>
    </lineage>
</organism>
<dbReference type="AlphaFoldDB" id="A0A0C3K1Q1"/>
<protein>
    <submittedName>
        <fullName evidence="1">Uncharacterized protein</fullName>
    </submittedName>
</protein>
<keyword evidence="2" id="KW-1185">Reference proteome</keyword>
<dbReference type="OrthoDB" id="3439489at2759"/>
<reference evidence="2" key="2">
    <citation type="submission" date="2015-01" db="EMBL/GenBank/DDBJ databases">
        <title>Evolutionary Origins and Diversification of the Mycorrhizal Mutualists.</title>
        <authorList>
            <consortium name="DOE Joint Genome Institute"/>
            <consortium name="Mycorrhizal Genomics Consortium"/>
            <person name="Kohler A."/>
            <person name="Kuo A."/>
            <person name="Nagy L.G."/>
            <person name="Floudas D."/>
            <person name="Copeland A."/>
            <person name="Barry K.W."/>
            <person name="Cichocki N."/>
            <person name="Veneault-Fourrey C."/>
            <person name="LaButti K."/>
            <person name="Lindquist E.A."/>
            <person name="Lipzen A."/>
            <person name="Lundell T."/>
            <person name="Morin E."/>
            <person name="Murat C."/>
            <person name="Riley R."/>
            <person name="Ohm R."/>
            <person name="Sun H."/>
            <person name="Tunlid A."/>
            <person name="Henrissat B."/>
            <person name="Grigoriev I.V."/>
            <person name="Hibbett D.S."/>
            <person name="Martin F."/>
        </authorList>
    </citation>
    <scope>NUCLEOTIDE SEQUENCE [LARGE SCALE GENOMIC DNA]</scope>
    <source>
        <strain evidence="2">Marx 270</strain>
    </source>
</reference>
<accession>A0A0C3K1Q1</accession>
<dbReference type="Pfam" id="PF16850">
    <property type="entry name" value="Inhibitor_I66"/>
    <property type="match status" value="1"/>
</dbReference>
<proteinExistence type="predicted"/>
<reference evidence="1 2" key="1">
    <citation type="submission" date="2014-04" db="EMBL/GenBank/DDBJ databases">
        <authorList>
            <consortium name="DOE Joint Genome Institute"/>
            <person name="Kuo A."/>
            <person name="Kohler A."/>
            <person name="Costa M.D."/>
            <person name="Nagy L.G."/>
            <person name="Floudas D."/>
            <person name="Copeland A."/>
            <person name="Barry K.W."/>
            <person name="Cichocki N."/>
            <person name="Veneault-Fourrey C."/>
            <person name="LaButti K."/>
            <person name="Lindquist E.A."/>
            <person name="Lipzen A."/>
            <person name="Lundell T."/>
            <person name="Morin E."/>
            <person name="Murat C."/>
            <person name="Sun H."/>
            <person name="Tunlid A."/>
            <person name="Henrissat B."/>
            <person name="Grigoriev I.V."/>
            <person name="Hibbett D.S."/>
            <person name="Martin F."/>
            <person name="Nordberg H.P."/>
            <person name="Cantor M.N."/>
            <person name="Hua S.X."/>
        </authorList>
    </citation>
    <scope>NUCLEOTIDE SEQUENCE [LARGE SCALE GENOMIC DNA]</scope>
    <source>
        <strain evidence="1 2">Marx 270</strain>
    </source>
</reference>
<gene>
    <name evidence="1" type="ORF">M404DRAFT_27097</name>
</gene>
<dbReference type="GO" id="GO:0004867">
    <property type="term" value="F:serine-type endopeptidase inhibitor activity"/>
    <property type="evidence" value="ECO:0007669"/>
    <property type="project" value="InterPro"/>
</dbReference>
<dbReference type="InParanoid" id="A0A0C3K1Q1"/>
<evidence type="ECO:0000313" key="2">
    <source>
        <dbReference type="Proteomes" id="UP000054217"/>
    </source>
</evidence>
<dbReference type="Gene3D" id="2.80.10.50">
    <property type="match status" value="1"/>
</dbReference>
<dbReference type="InterPro" id="IPR031755">
    <property type="entry name" value="Inhibitor_I66"/>
</dbReference>
<evidence type="ECO:0000313" key="1">
    <source>
        <dbReference type="EMBL" id="KIO03472.1"/>
    </source>
</evidence>
<sequence length="146" mass="16480">MPNRIKPSKNAIIYSLVDGEPYVGIPPTKPVTVPVLLYARDSVIEPPTFDMEQVGECTYVISANGYKTQDQDGLLVGSIDGEAQKWRIEYAERHDAYTIAKENDRGVGWVAPTDDERQVRVRVLIEGPSIPPFYPSDELFRFKYSD</sequence>
<dbReference type="CDD" id="cd23428">
    <property type="entry name" value="beta-trefoil_Ricin_SPI"/>
    <property type="match status" value="1"/>
</dbReference>
<dbReference type="EMBL" id="KN831976">
    <property type="protein sequence ID" value="KIO03472.1"/>
    <property type="molecule type" value="Genomic_DNA"/>
</dbReference>